<dbReference type="EMBL" id="CP001034">
    <property type="protein sequence ID" value="ACB85400.1"/>
    <property type="molecule type" value="Genomic_DNA"/>
</dbReference>
<dbReference type="Gene3D" id="3.40.50.850">
    <property type="entry name" value="Isochorismatase-like"/>
    <property type="match status" value="1"/>
</dbReference>
<dbReference type="Proteomes" id="UP000001683">
    <property type="component" value="Chromosome"/>
</dbReference>
<dbReference type="OrthoDB" id="9785724at2"/>
<feature type="domain" description="Isochorismatase-like" evidence="3">
    <location>
        <begin position="6"/>
        <end position="169"/>
    </location>
</feature>
<dbReference type="InterPro" id="IPR050272">
    <property type="entry name" value="Isochorismatase-like_hydrls"/>
</dbReference>
<dbReference type="InterPro" id="IPR000868">
    <property type="entry name" value="Isochorismatase-like_dom"/>
</dbReference>
<dbReference type="RefSeq" id="WP_012448266.1">
    <property type="nucleotide sequence ID" value="NC_010718.1"/>
</dbReference>
<dbReference type="PANTHER" id="PTHR43540">
    <property type="entry name" value="PEROXYUREIDOACRYLATE/UREIDOACRYLATE AMIDOHYDROLASE-RELATED"/>
    <property type="match status" value="1"/>
</dbReference>
<organism evidence="4 5">
    <name type="scientific">Natranaerobius thermophilus (strain ATCC BAA-1301 / DSM 18059 / JW/NM-WN-LF)</name>
    <dbReference type="NCBI Taxonomy" id="457570"/>
    <lineage>
        <taxon>Bacteria</taxon>
        <taxon>Bacillati</taxon>
        <taxon>Bacillota</taxon>
        <taxon>Clostridia</taxon>
        <taxon>Natranaerobiales</taxon>
        <taxon>Natranaerobiaceae</taxon>
        <taxon>Natranaerobius</taxon>
    </lineage>
</organism>
<dbReference type="PANTHER" id="PTHR43540:SF6">
    <property type="entry name" value="ISOCHORISMATASE-LIKE DOMAIN-CONTAINING PROTEIN"/>
    <property type="match status" value="1"/>
</dbReference>
<dbReference type="Pfam" id="PF00857">
    <property type="entry name" value="Isochorismatase"/>
    <property type="match status" value="1"/>
</dbReference>
<accession>B2A5Y3</accession>
<dbReference type="GO" id="GO:0016787">
    <property type="term" value="F:hydrolase activity"/>
    <property type="evidence" value="ECO:0007669"/>
    <property type="project" value="UniProtKB-KW"/>
</dbReference>
<dbReference type="InterPro" id="IPR036380">
    <property type="entry name" value="Isochorismatase-like_sf"/>
</dbReference>
<evidence type="ECO:0000313" key="5">
    <source>
        <dbReference type="Proteomes" id="UP000001683"/>
    </source>
</evidence>
<evidence type="ECO:0000259" key="3">
    <source>
        <dbReference type="Pfam" id="PF00857"/>
    </source>
</evidence>
<proteinExistence type="inferred from homology"/>
<keyword evidence="2 4" id="KW-0378">Hydrolase</keyword>
<name>B2A5Y3_NATTJ</name>
<dbReference type="KEGG" id="nth:Nther_1828"/>
<evidence type="ECO:0000313" key="4">
    <source>
        <dbReference type="EMBL" id="ACB85400.1"/>
    </source>
</evidence>
<dbReference type="HOGENOM" id="CLU_068979_8_4_9"/>
<keyword evidence="5" id="KW-1185">Reference proteome</keyword>
<dbReference type="SUPFAM" id="SSF52499">
    <property type="entry name" value="Isochorismatase-like hydrolases"/>
    <property type="match status" value="1"/>
</dbReference>
<dbReference type="InParanoid" id="B2A5Y3"/>
<reference evidence="4 5" key="2">
    <citation type="journal article" date="2011" name="J. Bacteriol.">
        <title>Complete genome sequence of the anaerobic, halophilic alkalithermophile Natranaerobius thermophilus JW/NM-WN-LF.</title>
        <authorList>
            <person name="Zhao B."/>
            <person name="Mesbah N.M."/>
            <person name="Dalin E."/>
            <person name="Goodwin L."/>
            <person name="Nolan M."/>
            <person name="Pitluck S."/>
            <person name="Chertkov O."/>
            <person name="Brettin T.S."/>
            <person name="Han J."/>
            <person name="Larimer F.W."/>
            <person name="Land M.L."/>
            <person name="Hauser L."/>
            <person name="Kyrpides N."/>
            <person name="Wiegel J."/>
        </authorList>
    </citation>
    <scope>NUCLEOTIDE SEQUENCE [LARGE SCALE GENOMIC DNA]</scope>
    <source>
        <strain evidence="5">ATCC BAA-1301 / DSM 18059 / JW/NM-WN-LF</strain>
    </source>
</reference>
<dbReference type="eggNOG" id="COG1335">
    <property type="taxonomic scope" value="Bacteria"/>
</dbReference>
<dbReference type="CDD" id="cd00431">
    <property type="entry name" value="cysteine_hydrolases"/>
    <property type="match status" value="1"/>
</dbReference>
<protein>
    <submittedName>
        <fullName evidence="4">Isochorismatase hydrolase</fullName>
    </submittedName>
</protein>
<dbReference type="AlphaFoldDB" id="B2A5Y3"/>
<dbReference type="STRING" id="457570.Nther_1828"/>
<reference evidence="4 5" key="1">
    <citation type="submission" date="2008-04" db="EMBL/GenBank/DDBJ databases">
        <title>Complete sequence of chromosome of Natranaerobius thermophilus JW/NM-WN-LF.</title>
        <authorList>
            <consortium name="US DOE Joint Genome Institute"/>
            <person name="Copeland A."/>
            <person name="Lucas S."/>
            <person name="Lapidus A."/>
            <person name="Glavina del Rio T."/>
            <person name="Dalin E."/>
            <person name="Tice H."/>
            <person name="Bruce D."/>
            <person name="Goodwin L."/>
            <person name="Pitluck S."/>
            <person name="Chertkov O."/>
            <person name="Brettin T."/>
            <person name="Detter J.C."/>
            <person name="Han C."/>
            <person name="Kuske C.R."/>
            <person name="Schmutz J."/>
            <person name="Larimer F."/>
            <person name="Land M."/>
            <person name="Hauser L."/>
            <person name="Kyrpides N."/>
            <person name="Lykidis A."/>
            <person name="Mesbah N.M."/>
            <person name="Wiegel J."/>
        </authorList>
    </citation>
    <scope>NUCLEOTIDE SEQUENCE [LARGE SCALE GENOMIC DNA]</scope>
    <source>
        <strain evidence="5">ATCC BAA-1301 / DSM 18059 / JW/NM-WN-LF</strain>
    </source>
</reference>
<gene>
    <name evidence="4" type="ordered locus">Nther_1828</name>
</gene>
<evidence type="ECO:0000256" key="2">
    <source>
        <dbReference type="ARBA" id="ARBA00022801"/>
    </source>
</evidence>
<comment type="similarity">
    <text evidence="1">Belongs to the isochorismatase family.</text>
</comment>
<sequence length="228" mass="25844">MDLNKSALCLIDIQKESKFGIENIDSVVENSKHLIEQCRKLNIPVIYTRHINRADGIGLSNNDPLDSSGKPIFYCTGTEAIEVIDEIAPKEEDVVIDKFRWSGFYETSLDIILKSLKVKHLMIGGLVTDGCLMTSVFDGYFRDYEINLIKDICATSNEGAHMAATLIMANWVYGIKIYDSSELIKKLQGKDYYVWESEGPDQLQFTPENMREVYGKLNQDANLIKQKS</sequence>
<evidence type="ECO:0000256" key="1">
    <source>
        <dbReference type="ARBA" id="ARBA00006336"/>
    </source>
</evidence>